<dbReference type="NCBIfam" id="NF038124">
    <property type="entry name" value="PEP_CTERM_TLD_A"/>
    <property type="match status" value="1"/>
</dbReference>
<keyword evidence="1" id="KW-0732">Signal</keyword>
<accession>A0A327YH60</accession>
<organism evidence="2 3">
    <name type="scientific">Salipiger aestuarii</name>
    <dbReference type="NCBI Taxonomy" id="568098"/>
    <lineage>
        <taxon>Bacteria</taxon>
        <taxon>Pseudomonadati</taxon>
        <taxon>Pseudomonadota</taxon>
        <taxon>Alphaproteobacteria</taxon>
        <taxon>Rhodobacterales</taxon>
        <taxon>Roseobacteraceae</taxon>
        <taxon>Salipiger</taxon>
    </lineage>
</organism>
<evidence type="ECO:0000313" key="3">
    <source>
        <dbReference type="Proteomes" id="UP000249165"/>
    </source>
</evidence>
<keyword evidence="3" id="KW-1185">Reference proteome</keyword>
<evidence type="ECO:0000313" key="2">
    <source>
        <dbReference type="EMBL" id="RAK20233.1"/>
    </source>
</evidence>
<proteinExistence type="predicted"/>
<dbReference type="Proteomes" id="UP000249165">
    <property type="component" value="Unassembled WGS sequence"/>
</dbReference>
<dbReference type="EMBL" id="QLMG01000006">
    <property type="protein sequence ID" value="RAK20233.1"/>
    <property type="molecule type" value="Genomic_DNA"/>
</dbReference>
<feature type="signal peptide" evidence="1">
    <location>
        <begin position="1"/>
        <end position="20"/>
    </location>
</feature>
<protein>
    <recommendedName>
        <fullName evidence="4">Secreted protein</fullName>
    </recommendedName>
</protein>
<dbReference type="AlphaFoldDB" id="A0A327YH60"/>
<evidence type="ECO:0008006" key="4">
    <source>
        <dbReference type="Google" id="ProtNLM"/>
    </source>
</evidence>
<reference evidence="2 3" key="1">
    <citation type="submission" date="2018-06" db="EMBL/GenBank/DDBJ databases">
        <title>Genomic Encyclopedia of Archaeal and Bacterial Type Strains, Phase II (KMG-II): from individual species to whole genera.</title>
        <authorList>
            <person name="Goeker M."/>
        </authorList>
    </citation>
    <scope>NUCLEOTIDE SEQUENCE [LARGE SCALE GENOMIC DNA]</scope>
    <source>
        <strain evidence="2 3">DSM 22011</strain>
    </source>
</reference>
<comment type="caution">
    <text evidence="2">The sequence shown here is derived from an EMBL/GenBank/DDBJ whole genome shotgun (WGS) entry which is preliminary data.</text>
</comment>
<sequence>MVWAQYAAVLVLALSGTAQAVTVSPVAQLLDPAGSAQLQDWIGLGDQGFTRIWQGEAGVATAAGFHAAVDGAGPTVSIFRITLHDGSASLIGGHSTIDWGTASGFHADPDAFVFNLTATEIQRPHSGVTGAQAIYVDPAYFPTFGGGHDLIGGIGTLGVAVRGSNVQQDGYSYAYSYDPGQGQIALVGDSGSGWGNSGYGYDAWSVDALEVYSYMPRITDPTPDATPVPLPAALPLLAGAVLAAAALRRPG</sequence>
<evidence type="ECO:0000256" key="1">
    <source>
        <dbReference type="SAM" id="SignalP"/>
    </source>
</evidence>
<feature type="chain" id="PRO_5016264848" description="Secreted protein" evidence="1">
    <location>
        <begin position="21"/>
        <end position="251"/>
    </location>
</feature>
<dbReference type="RefSeq" id="WP_111549848.1">
    <property type="nucleotide sequence ID" value="NZ_LIQE01000007.1"/>
</dbReference>
<gene>
    <name evidence="2" type="ORF">ATI53_100610</name>
</gene>
<name>A0A327YH60_9RHOB</name>